<dbReference type="GO" id="GO:0071973">
    <property type="term" value="P:bacterial-type flagellum-dependent cell motility"/>
    <property type="evidence" value="ECO:0007669"/>
    <property type="project" value="TreeGrafter"/>
</dbReference>
<comment type="caution">
    <text evidence="6">The sequence shown here is derived from an EMBL/GenBank/DDBJ whole genome shotgun (WGS) entry which is preliminary data.</text>
</comment>
<evidence type="ECO:0000256" key="5">
    <source>
        <dbReference type="ARBA" id="ARBA00023186"/>
    </source>
</evidence>
<keyword evidence="6" id="KW-0969">Cilium</keyword>
<accession>A0A1R1L7Z7</accession>
<gene>
    <name evidence="6" type="ORF">BKD30_11380</name>
</gene>
<dbReference type="CDD" id="cd16098">
    <property type="entry name" value="FliS"/>
    <property type="match status" value="1"/>
</dbReference>
<proteinExistence type="inferred from homology"/>
<protein>
    <submittedName>
        <fullName evidence="6">Flagellar export chaperone FliS</fullName>
    </submittedName>
</protein>
<evidence type="ECO:0000313" key="6">
    <source>
        <dbReference type="EMBL" id="OMH23667.1"/>
    </source>
</evidence>
<keyword evidence="6" id="KW-0966">Cell projection</keyword>
<evidence type="ECO:0000256" key="3">
    <source>
        <dbReference type="ARBA" id="ARBA00022490"/>
    </source>
</evidence>
<keyword evidence="3" id="KW-0963">Cytoplasm</keyword>
<sequence>MSTTLMQARQRAQYTRDAVLSASPARLLTMLYDRLLLDLRRAEAAQVEQRWPAAAVDLVHAQDIITELSASLRTDVWDGAESLRGIYTYVHTALITANVRRDVERTREAIALLAPLHESWHAAADAVPAPATPSPALGGWSVG</sequence>
<keyword evidence="4" id="KW-1005">Bacterial flagellum biogenesis</keyword>
<evidence type="ECO:0000313" key="7">
    <source>
        <dbReference type="Proteomes" id="UP000187085"/>
    </source>
</evidence>
<keyword evidence="7" id="KW-1185">Reference proteome</keyword>
<comment type="similarity">
    <text evidence="2">Belongs to the FliS family.</text>
</comment>
<name>A0A1R1L7Z7_9MICC</name>
<dbReference type="GO" id="GO:0044780">
    <property type="term" value="P:bacterial-type flagellum assembly"/>
    <property type="evidence" value="ECO:0007669"/>
    <property type="project" value="InterPro"/>
</dbReference>
<dbReference type="InterPro" id="IPR036584">
    <property type="entry name" value="FliS_sf"/>
</dbReference>
<dbReference type="SUPFAM" id="SSF101116">
    <property type="entry name" value="Flagellar export chaperone FliS"/>
    <property type="match status" value="1"/>
</dbReference>
<dbReference type="InterPro" id="IPR003713">
    <property type="entry name" value="FliS"/>
</dbReference>
<evidence type="ECO:0000256" key="2">
    <source>
        <dbReference type="ARBA" id="ARBA00008787"/>
    </source>
</evidence>
<dbReference type="PANTHER" id="PTHR34773:SF1">
    <property type="entry name" value="FLAGELLAR SECRETION CHAPERONE FLIS"/>
    <property type="match status" value="1"/>
</dbReference>
<dbReference type="RefSeq" id="WP_076704957.1">
    <property type="nucleotide sequence ID" value="NZ_MRDE01000072.1"/>
</dbReference>
<reference evidence="6 7" key="1">
    <citation type="submission" date="2016-12" db="EMBL/GenBank/DDBJ databases">
        <title>Draft genome of Tersicoccus phoenicis 1P05MA.</title>
        <authorList>
            <person name="Nakajima Y."/>
            <person name="Yoshizawa S."/>
            <person name="Nakamura K."/>
            <person name="Ogura Y."/>
            <person name="Hayashi T."/>
            <person name="Kogure K."/>
        </authorList>
    </citation>
    <scope>NUCLEOTIDE SEQUENCE [LARGE SCALE GENOMIC DNA]</scope>
    <source>
        <strain evidence="6 7">1p05MA</strain>
    </source>
</reference>
<keyword evidence="5" id="KW-0143">Chaperone</keyword>
<comment type="subcellular location">
    <subcellularLocation>
        <location evidence="1">Cytoplasm</location>
        <location evidence="1">Cytosol</location>
    </subcellularLocation>
</comment>
<dbReference type="PANTHER" id="PTHR34773">
    <property type="entry name" value="FLAGELLAR SECRETION CHAPERONE FLIS"/>
    <property type="match status" value="1"/>
</dbReference>
<dbReference type="GO" id="GO:0005829">
    <property type="term" value="C:cytosol"/>
    <property type="evidence" value="ECO:0007669"/>
    <property type="project" value="UniProtKB-SubCell"/>
</dbReference>
<dbReference type="STRING" id="554083.BKD30_11380"/>
<dbReference type="Proteomes" id="UP000187085">
    <property type="component" value="Unassembled WGS sequence"/>
</dbReference>
<dbReference type="AlphaFoldDB" id="A0A1R1L7Z7"/>
<dbReference type="NCBIfam" id="TIGR00208">
    <property type="entry name" value="fliS"/>
    <property type="match status" value="1"/>
</dbReference>
<dbReference type="Pfam" id="PF02561">
    <property type="entry name" value="FliS"/>
    <property type="match status" value="1"/>
</dbReference>
<evidence type="ECO:0000256" key="1">
    <source>
        <dbReference type="ARBA" id="ARBA00004514"/>
    </source>
</evidence>
<organism evidence="6 7">
    <name type="scientific">Tersicoccus phoenicis</name>
    <dbReference type="NCBI Taxonomy" id="554083"/>
    <lineage>
        <taxon>Bacteria</taxon>
        <taxon>Bacillati</taxon>
        <taxon>Actinomycetota</taxon>
        <taxon>Actinomycetes</taxon>
        <taxon>Micrococcales</taxon>
        <taxon>Micrococcaceae</taxon>
        <taxon>Tersicoccus</taxon>
    </lineage>
</organism>
<keyword evidence="6" id="KW-0282">Flagellum</keyword>
<evidence type="ECO:0000256" key="4">
    <source>
        <dbReference type="ARBA" id="ARBA00022795"/>
    </source>
</evidence>
<dbReference type="OrthoDB" id="3268516at2"/>
<dbReference type="Gene3D" id="1.20.120.340">
    <property type="entry name" value="Flagellar protein FliS"/>
    <property type="match status" value="1"/>
</dbReference>
<dbReference type="EMBL" id="MRDE01000072">
    <property type="protein sequence ID" value="OMH23667.1"/>
    <property type="molecule type" value="Genomic_DNA"/>
</dbReference>